<evidence type="ECO:0000256" key="3">
    <source>
        <dbReference type="ARBA" id="ARBA00023315"/>
    </source>
</evidence>
<evidence type="ECO:0000256" key="1">
    <source>
        <dbReference type="ARBA" id="ARBA00009861"/>
    </source>
</evidence>
<dbReference type="InterPro" id="IPR023213">
    <property type="entry name" value="CAT-like_dom_sf"/>
</dbReference>
<gene>
    <name evidence="4" type="primary">SAT</name>
</gene>
<evidence type="ECO:0000256" key="2">
    <source>
        <dbReference type="ARBA" id="ARBA00022679"/>
    </source>
</evidence>
<dbReference type="AlphaFoldDB" id="B6E2Z1"/>
<protein>
    <submittedName>
        <fullName evidence="4">Salutaridinol 7-O-acetyltransferase</fullName>
    </submittedName>
</protein>
<proteinExistence type="inferred from homology"/>
<organism evidence="4">
    <name type="scientific">Papaver orientale</name>
    <name type="common">Oriental poppy</name>
    <dbReference type="NCBI Taxonomy" id="22694"/>
    <lineage>
        <taxon>Eukaryota</taxon>
        <taxon>Viridiplantae</taxon>
        <taxon>Streptophyta</taxon>
        <taxon>Embryophyta</taxon>
        <taxon>Tracheophyta</taxon>
        <taxon>Spermatophyta</taxon>
        <taxon>Magnoliopsida</taxon>
        <taxon>Ranunculales</taxon>
        <taxon>Papaveraceae</taxon>
        <taxon>Papaveroideae</taxon>
        <taxon>Papaver</taxon>
    </lineage>
</organism>
<comment type="similarity">
    <text evidence="1">Belongs to the plant acyltransferase family.</text>
</comment>
<keyword evidence="2 4" id="KW-0808">Transferase</keyword>
<dbReference type="PANTHER" id="PTHR31623:SF17">
    <property type="entry name" value="F21J9.9"/>
    <property type="match status" value="1"/>
</dbReference>
<name>B6E2Z1_PAPOR</name>
<dbReference type="EMBL" id="FJ200358">
    <property type="protein sequence ID" value="ACI45395.1"/>
    <property type="molecule type" value="Genomic_DNA"/>
</dbReference>
<reference evidence="4" key="2">
    <citation type="journal article" date="2010" name="J. Forensic Sci.">
        <title>An assessment of the utility of universal and specific genetic markers for Opium poppy identification.</title>
        <authorList>
            <person name="Lee E.J."/>
            <person name="Hwang I.K."/>
            <person name="Kim N.Y."/>
            <person name="Lee K.L."/>
            <person name="Han M.S."/>
            <person name="Lee Y.H."/>
            <person name="Kim M.Y."/>
            <person name="Yang M.S."/>
        </authorList>
    </citation>
    <scope>NUCLEOTIDE SEQUENCE</scope>
</reference>
<keyword evidence="3" id="KW-0012">Acyltransferase</keyword>
<dbReference type="Pfam" id="PF02458">
    <property type="entry name" value="Transferase"/>
    <property type="match status" value="1"/>
</dbReference>
<sequence length="482" mass="54149">MATMYSAAVEVISKETIKPKTPTLYHFKNFNLSLLDQYYPPFYIPTILFYPATVANNTVSSNHHDDLDLLKSSLSETLVHFYPMAGRMKDNIVVDCNDQGIDFYQVKIKCKMCDFMTQTDVPLSQLLPSEVVSACVAKEAQVVVQVNMFDCCGTAISVSISHKIADAATMSTFIRSWASNTKTSRSGGAIADAVTTNQKFFPCFDSASLFPPSEQLPSPAGMPVPPIPVSCILDDTVDDKTVSKRFVFDLVKITSVREKIQELMHDNYKCRRPTRVEVVTSLIWMSVMKSTLAGFLPVVNHAVNLRKKMYPPLQDVSFGNLSLSVTALLPATTTMKTTINEANKTINSTSNEVQLLLHELHDLITQLRSAIDEVKGDKGCLEKLIQHFVSGYEYASTERKNDVEYEMITLLMTSWCRMGFYETDFGWGKPVWVTTDPNIKPNKNFIFMNDTRCGEGIEVWACFLEDDMAKFELHLSEILELI</sequence>
<reference evidence="4" key="1">
    <citation type="submission" date="2008-09" db="EMBL/GenBank/DDBJ databases">
        <authorList>
            <person name="Lee E.-J."/>
            <person name="Yang M.-S."/>
        </authorList>
    </citation>
    <scope>NUCLEOTIDE SEQUENCE</scope>
</reference>
<dbReference type="GO" id="GO:0016746">
    <property type="term" value="F:acyltransferase activity"/>
    <property type="evidence" value="ECO:0007669"/>
    <property type="project" value="UniProtKB-KW"/>
</dbReference>
<dbReference type="PANTHER" id="PTHR31623">
    <property type="entry name" value="F21J9.9"/>
    <property type="match status" value="1"/>
</dbReference>
<accession>B6E2Z1</accession>
<dbReference type="Gene3D" id="3.30.559.10">
    <property type="entry name" value="Chloramphenicol acetyltransferase-like domain"/>
    <property type="match status" value="2"/>
</dbReference>
<evidence type="ECO:0000313" key="4">
    <source>
        <dbReference type="EMBL" id="ACI45395.1"/>
    </source>
</evidence>